<dbReference type="OrthoDB" id="27483at2759"/>
<reference evidence="3 4" key="1">
    <citation type="submission" date="2017-11" db="EMBL/GenBank/DDBJ databases">
        <title>De novo assembly and phasing of dikaryotic genomes from two isolates of Puccinia coronata f. sp. avenae, the causal agent of oat crown rust.</title>
        <authorList>
            <person name="Miller M.E."/>
            <person name="Zhang Y."/>
            <person name="Omidvar V."/>
            <person name="Sperschneider J."/>
            <person name="Schwessinger B."/>
            <person name="Raley C."/>
            <person name="Palmer J.M."/>
            <person name="Garnica D."/>
            <person name="Upadhyaya N."/>
            <person name="Rathjen J."/>
            <person name="Taylor J.M."/>
            <person name="Park R.F."/>
            <person name="Dodds P.N."/>
            <person name="Hirsch C.D."/>
            <person name="Kianian S.F."/>
            <person name="Figueroa M."/>
        </authorList>
    </citation>
    <scope>NUCLEOTIDE SEQUENCE [LARGE SCALE GENOMIC DNA]</scope>
    <source>
        <strain evidence="3">12NC29</strain>
    </source>
</reference>
<evidence type="ECO:0000313" key="4">
    <source>
        <dbReference type="Proteomes" id="UP000235388"/>
    </source>
</evidence>
<evidence type="ECO:0000259" key="2">
    <source>
        <dbReference type="Pfam" id="PF13640"/>
    </source>
</evidence>
<dbReference type="EMBL" id="PGCJ01000779">
    <property type="protein sequence ID" value="PLW21850.1"/>
    <property type="molecule type" value="Genomic_DNA"/>
</dbReference>
<evidence type="ECO:0000313" key="3">
    <source>
        <dbReference type="EMBL" id="PLW21850.1"/>
    </source>
</evidence>
<dbReference type="Gene3D" id="2.60.120.620">
    <property type="entry name" value="q2cbj1_9rhob like domain"/>
    <property type="match status" value="1"/>
</dbReference>
<dbReference type="AlphaFoldDB" id="A0A2N5T8R9"/>
<dbReference type="STRING" id="200324.A0A2N5T8R9"/>
<dbReference type="PANTHER" id="PTHR33099">
    <property type="entry name" value="FE2OG DIOXYGENASE DOMAIN-CONTAINING PROTEIN"/>
    <property type="match status" value="1"/>
</dbReference>
<proteinExistence type="predicted"/>
<feature type="compositionally biased region" description="Polar residues" evidence="1">
    <location>
        <begin position="39"/>
        <end position="65"/>
    </location>
</feature>
<name>A0A2N5T8R9_9BASI</name>
<dbReference type="PANTHER" id="PTHR33099:SF7">
    <property type="entry name" value="MYND-TYPE DOMAIN-CONTAINING PROTEIN"/>
    <property type="match status" value="1"/>
</dbReference>
<dbReference type="Pfam" id="PF13640">
    <property type="entry name" value="2OG-FeII_Oxy_3"/>
    <property type="match status" value="1"/>
</dbReference>
<feature type="compositionally biased region" description="Acidic residues" evidence="1">
    <location>
        <begin position="66"/>
        <end position="76"/>
    </location>
</feature>
<protein>
    <recommendedName>
        <fullName evidence="2">Prolyl 4-hydroxylase alpha subunit Fe(2+) 2OG dioxygenase domain-containing protein</fullName>
    </recommendedName>
</protein>
<dbReference type="InterPro" id="IPR044862">
    <property type="entry name" value="Pro_4_hyd_alph_FE2OG_OXY"/>
</dbReference>
<sequence>MLHHSTADGGWDLVKSECFVIQTPNLSLQLYHQSVPSNYHEMASNTPHDGPISNSENDLEGSNSQDSEDSGSEDLEYDESLKDDLYTALQGIKASGTFAAWGALPTTPPAGLHVEGVGDIPFPIQAATIQQLIAKAHQAPFGRRSETLIDVSVRNTWEIHGDQLRFLDPDWVRFLLDVSERVGADLGIQAPIRLDLYKMLIYEKGAMFKPHTDTEKTPGMFGTLVICLPSAHTGGEVIVKHHGQTKTLRTSDAAQSYACWYSDAMHEVLPVQSGYRCVLTYNLALKPGLTPPVAPPPNYEKEMIQTTLRVWLKKMESDKKERYLYCPLEHEYTEAAISLRALKANDLARAQVMQDLASDLPFDIFLALLVKREDGIPEPDESSYPPPKKRGRHAYIDYDEPDDDVPRKCYGDDTHFLEEILETHHEVKSLRALDGTPIAHDFDFDVDACLEEDPFDVLNIAEEDYEPYMGNWGPTAIQWYRFAALVIVPHSELGTYLATCGSSNASATIGYLAKFCSLLTAKQHMLDAMSHLCRGQPPRTGLTSGTRNDILKVALQRSHTQLFQSLAGVNLANLPANFVDWAMRWLDTRPESERSEHYQNWIPILLPGYPSFSDRIRIIQRLSHATGNVAPTSSPLALNLTRQSITDFISTLGPPAAEDGNVIVSAVFTLNDSWNNSLTSIFDRFSQANAVTFLIQFLSQFKALARSTSTETFPVASTTVLWKNLSSRFCERNPTSMITSTNATNSSERRVVVTPRALAGFACDLHDLSADGHNLLEPFIQKISSHCSEFSAADMRSFWVPFFSELTRALASRSFPLNTAFYQQLARRLIQRMDDQLVGPCPQPTPSSGGPQQVSCSPSVARTQVSCSCDDCVNLNRFLQDGSKTVARYKFVKARRQHLETIINRSNIPCTHITQLGGSPLTLVVTKSQSLVIQNTLDAWNKRQRHAYTSLLDKIEPEHLKAILGDQESARVCLLARGNVLTSSNRNSLDLT</sequence>
<feature type="region of interest" description="Disordered" evidence="1">
    <location>
        <begin position="39"/>
        <end position="76"/>
    </location>
</feature>
<feature type="domain" description="Prolyl 4-hydroxylase alpha subunit Fe(2+) 2OG dioxygenase" evidence="2">
    <location>
        <begin position="199"/>
        <end position="282"/>
    </location>
</feature>
<gene>
    <name evidence="3" type="ORF">PCANC_03311</name>
</gene>
<comment type="caution">
    <text evidence="3">The sequence shown here is derived from an EMBL/GenBank/DDBJ whole genome shotgun (WGS) entry which is preliminary data.</text>
</comment>
<keyword evidence="4" id="KW-1185">Reference proteome</keyword>
<dbReference type="Proteomes" id="UP000235388">
    <property type="component" value="Unassembled WGS sequence"/>
</dbReference>
<organism evidence="3 4">
    <name type="scientific">Puccinia coronata f. sp. avenae</name>
    <dbReference type="NCBI Taxonomy" id="200324"/>
    <lineage>
        <taxon>Eukaryota</taxon>
        <taxon>Fungi</taxon>
        <taxon>Dikarya</taxon>
        <taxon>Basidiomycota</taxon>
        <taxon>Pucciniomycotina</taxon>
        <taxon>Pucciniomycetes</taxon>
        <taxon>Pucciniales</taxon>
        <taxon>Pucciniaceae</taxon>
        <taxon>Puccinia</taxon>
    </lineage>
</organism>
<evidence type="ECO:0000256" key="1">
    <source>
        <dbReference type="SAM" id="MobiDB-lite"/>
    </source>
</evidence>
<accession>A0A2N5T8R9</accession>